<dbReference type="SUPFAM" id="SSF57184">
    <property type="entry name" value="Growth factor receptor domain"/>
    <property type="match status" value="2"/>
</dbReference>
<evidence type="ECO:0000313" key="2">
    <source>
        <dbReference type="Proteomes" id="UP001208570"/>
    </source>
</evidence>
<gene>
    <name evidence="1" type="ORF">LSH36_283g03025</name>
</gene>
<organism evidence="1 2">
    <name type="scientific">Paralvinella palmiformis</name>
    <dbReference type="NCBI Taxonomy" id="53620"/>
    <lineage>
        <taxon>Eukaryota</taxon>
        <taxon>Metazoa</taxon>
        <taxon>Spiralia</taxon>
        <taxon>Lophotrochozoa</taxon>
        <taxon>Annelida</taxon>
        <taxon>Polychaeta</taxon>
        <taxon>Sedentaria</taxon>
        <taxon>Canalipalpata</taxon>
        <taxon>Terebellida</taxon>
        <taxon>Terebelliformia</taxon>
        <taxon>Alvinellidae</taxon>
        <taxon>Paralvinella</taxon>
    </lineage>
</organism>
<feature type="non-terminal residue" evidence="1">
    <location>
        <position position="293"/>
    </location>
</feature>
<comment type="caution">
    <text evidence="1">The sequence shown here is derived from an EMBL/GenBank/DDBJ whole genome shotgun (WGS) entry which is preliminary data.</text>
</comment>
<protein>
    <submittedName>
        <fullName evidence="1">Uncharacterized protein</fullName>
    </submittedName>
</protein>
<name>A0AAD9N4C8_9ANNE</name>
<dbReference type="InterPro" id="IPR009030">
    <property type="entry name" value="Growth_fac_rcpt_cys_sf"/>
</dbReference>
<dbReference type="Proteomes" id="UP001208570">
    <property type="component" value="Unassembled WGS sequence"/>
</dbReference>
<dbReference type="AlphaFoldDB" id="A0AAD9N4C8"/>
<evidence type="ECO:0000313" key="1">
    <source>
        <dbReference type="EMBL" id="KAK2153849.1"/>
    </source>
</evidence>
<dbReference type="PANTHER" id="PTHR47236:SF4">
    <property type="entry name" value="GENE 9195-RELATED"/>
    <property type="match status" value="1"/>
</dbReference>
<dbReference type="EMBL" id="JAODUP010000283">
    <property type="protein sequence ID" value="KAK2153849.1"/>
    <property type="molecule type" value="Genomic_DNA"/>
</dbReference>
<keyword evidence="2" id="KW-1185">Reference proteome</keyword>
<dbReference type="Gene3D" id="2.10.50.10">
    <property type="entry name" value="Tumor Necrosis Factor Receptor, subunit A, domain 2"/>
    <property type="match status" value="3"/>
</dbReference>
<reference evidence="1" key="1">
    <citation type="journal article" date="2023" name="Mol. Biol. Evol.">
        <title>Third-Generation Sequencing Reveals the Adaptive Role of the Epigenome in Three Deep-Sea Polychaetes.</title>
        <authorList>
            <person name="Perez M."/>
            <person name="Aroh O."/>
            <person name="Sun Y."/>
            <person name="Lan Y."/>
            <person name="Juniper S.K."/>
            <person name="Young C.R."/>
            <person name="Angers B."/>
            <person name="Qian P.Y."/>
        </authorList>
    </citation>
    <scope>NUCLEOTIDE SEQUENCE</scope>
    <source>
        <strain evidence="1">P08H-3</strain>
    </source>
</reference>
<accession>A0AAD9N4C8</accession>
<dbReference type="PANTHER" id="PTHR47236">
    <property type="entry name" value="GENE, 32742-RELATED-RELATED"/>
    <property type="match status" value="1"/>
</dbReference>
<proteinExistence type="predicted"/>
<sequence length="293" mass="31330">PCPLGTWSDISGLGNVSDCTPCPGGYYCDQQALTAYSKLCTEGYYCRQYASSATPSQGQDADQCPAGFYCPEGTAEPLKCPLGTYSSNVMLISETQCLNCTPGYYCGDLNLTTLSGQCSAGFYCPQGATVANYLSCPEGHYCPVRTDNPHPCPAGTYSNITNLAELTQCTNCPGGYYCETPGLSEPTGLCGEGYYCPEGSQEKEPASTYCPIGHYCPQGVSQAIPCRNNTFVNYTHAVSCVECPAGYYCVMNGQSNVCPMGYYCPSGTGLDWKSCPRGTYSDIEGLYTESQCR</sequence>
<feature type="non-terminal residue" evidence="1">
    <location>
        <position position="1"/>
    </location>
</feature>
<dbReference type="SMART" id="SM01411">
    <property type="entry name" value="Ephrin_rec_like"/>
    <property type="match status" value="5"/>
</dbReference>